<name>A0A820DDU3_9BILA</name>
<dbReference type="Proteomes" id="UP000663851">
    <property type="component" value="Unassembled WGS sequence"/>
</dbReference>
<organism evidence="2 5">
    <name type="scientific">Rotaria socialis</name>
    <dbReference type="NCBI Taxonomy" id="392032"/>
    <lineage>
        <taxon>Eukaryota</taxon>
        <taxon>Metazoa</taxon>
        <taxon>Spiralia</taxon>
        <taxon>Gnathifera</taxon>
        <taxon>Rotifera</taxon>
        <taxon>Eurotatoria</taxon>
        <taxon>Bdelloidea</taxon>
        <taxon>Philodinida</taxon>
        <taxon>Philodinidae</taxon>
        <taxon>Rotaria</taxon>
    </lineage>
</organism>
<sequence>MCIYMGYESEYKCFFFYPFDTYRPRARFDRLYFRPSNQNTKQFKPVYSELEVFEELPGIKRYCSDHYAIQAYFDILSDIFVKRQFIFLFYVDIFYNN</sequence>
<protein>
    <submittedName>
        <fullName evidence="2">Uncharacterized protein</fullName>
    </submittedName>
</protein>
<dbReference type="EMBL" id="CAJOBO010001933">
    <property type="protein sequence ID" value="CAF4419860.1"/>
    <property type="molecule type" value="Genomic_DNA"/>
</dbReference>
<dbReference type="AlphaFoldDB" id="A0A820DDU3"/>
<evidence type="ECO:0000313" key="3">
    <source>
        <dbReference type="EMBL" id="CAF4419860.1"/>
    </source>
</evidence>
<comment type="caution">
    <text evidence="2">The sequence shown here is derived from an EMBL/GenBank/DDBJ whole genome shotgun (WGS) entry which is preliminary data.</text>
</comment>
<dbReference type="Proteomes" id="UP000663825">
    <property type="component" value="Unassembled WGS sequence"/>
</dbReference>
<dbReference type="Gene3D" id="3.60.10.10">
    <property type="entry name" value="Endonuclease/exonuclease/phosphatase"/>
    <property type="match status" value="1"/>
</dbReference>
<dbReference type="OrthoDB" id="9975959at2759"/>
<reference evidence="2" key="1">
    <citation type="submission" date="2021-02" db="EMBL/GenBank/DDBJ databases">
        <authorList>
            <person name="Nowell W R."/>
        </authorList>
    </citation>
    <scope>NUCLEOTIDE SEQUENCE</scope>
</reference>
<keyword evidence="5" id="KW-1185">Reference proteome</keyword>
<evidence type="ECO:0000313" key="2">
    <source>
        <dbReference type="EMBL" id="CAF4230621.1"/>
    </source>
</evidence>
<dbReference type="InterPro" id="IPR036691">
    <property type="entry name" value="Endo/exonu/phosph_ase_sf"/>
</dbReference>
<dbReference type="Proteomes" id="UP000663862">
    <property type="component" value="Unassembled WGS sequence"/>
</dbReference>
<dbReference type="Proteomes" id="UP000663873">
    <property type="component" value="Unassembled WGS sequence"/>
</dbReference>
<evidence type="ECO:0000313" key="1">
    <source>
        <dbReference type="EMBL" id="CAF3173044.1"/>
    </source>
</evidence>
<dbReference type="EMBL" id="CAJOBP010000877">
    <property type="protein sequence ID" value="CAF4230621.1"/>
    <property type="molecule type" value="Genomic_DNA"/>
</dbReference>
<evidence type="ECO:0000313" key="4">
    <source>
        <dbReference type="EMBL" id="CAF4513578.1"/>
    </source>
</evidence>
<proteinExistence type="predicted"/>
<dbReference type="EMBL" id="CAJOBQ010001759">
    <property type="protein sequence ID" value="CAF4513578.1"/>
    <property type="molecule type" value="Genomic_DNA"/>
</dbReference>
<accession>A0A820DDU3</accession>
<evidence type="ECO:0000313" key="5">
    <source>
        <dbReference type="Proteomes" id="UP000663873"/>
    </source>
</evidence>
<dbReference type="EMBL" id="CAJNXB010001522">
    <property type="protein sequence ID" value="CAF3173044.1"/>
    <property type="molecule type" value="Genomic_DNA"/>
</dbReference>
<gene>
    <name evidence="3" type="ORF">HFQ381_LOCUS21492</name>
    <name evidence="1" type="ORF">TIS948_LOCUS10919</name>
    <name evidence="4" type="ORF">TSG867_LOCUS22044</name>
    <name evidence="2" type="ORF">UJA718_LOCUS8310</name>
</gene>